<evidence type="ECO:0000256" key="2">
    <source>
        <dbReference type="ARBA" id="ARBA00003968"/>
    </source>
</evidence>
<dbReference type="EMBL" id="FOPJ01000010">
    <property type="protein sequence ID" value="SFG68248.1"/>
    <property type="molecule type" value="Genomic_DNA"/>
</dbReference>
<keyword evidence="9 11" id="KW-0808">Transferase</keyword>
<dbReference type="UniPathway" id="UPA00588">
    <property type="reaction ID" value="UER00646"/>
</dbReference>
<dbReference type="GO" id="GO:0002055">
    <property type="term" value="F:adenine binding"/>
    <property type="evidence" value="ECO:0007669"/>
    <property type="project" value="TreeGrafter"/>
</dbReference>
<dbReference type="InterPro" id="IPR029057">
    <property type="entry name" value="PRTase-like"/>
</dbReference>
<evidence type="ECO:0000256" key="1">
    <source>
        <dbReference type="ARBA" id="ARBA00000868"/>
    </source>
</evidence>
<comment type="subunit">
    <text evidence="11">Homodimer.</text>
</comment>
<dbReference type="HAMAP" id="MF_00004">
    <property type="entry name" value="Aden_phosphoribosyltr"/>
    <property type="match status" value="1"/>
</dbReference>
<keyword evidence="7 11" id="KW-0963">Cytoplasm</keyword>
<dbReference type="GO" id="GO:0044209">
    <property type="term" value="P:AMP salvage"/>
    <property type="evidence" value="ECO:0007669"/>
    <property type="project" value="UniProtKB-UniRule"/>
</dbReference>
<evidence type="ECO:0000256" key="6">
    <source>
        <dbReference type="ARBA" id="ARBA00011893"/>
    </source>
</evidence>
<dbReference type="GO" id="GO:0006168">
    <property type="term" value="P:adenine salvage"/>
    <property type="evidence" value="ECO:0007669"/>
    <property type="project" value="InterPro"/>
</dbReference>
<feature type="region of interest" description="Disordered" evidence="12">
    <location>
        <begin position="193"/>
        <end position="236"/>
    </location>
</feature>
<name>A0A1I2TTQ9_9CORY</name>
<dbReference type="NCBIfam" id="NF002634">
    <property type="entry name" value="PRK02304.1-3"/>
    <property type="match status" value="1"/>
</dbReference>
<evidence type="ECO:0000313" key="14">
    <source>
        <dbReference type="EMBL" id="SFG68248.1"/>
    </source>
</evidence>
<keyword evidence="15" id="KW-1185">Reference proteome</keyword>
<dbReference type="PANTHER" id="PTHR32315:SF3">
    <property type="entry name" value="ADENINE PHOSPHORIBOSYLTRANSFERASE"/>
    <property type="match status" value="1"/>
</dbReference>
<keyword evidence="10 11" id="KW-0660">Purine salvage</keyword>
<evidence type="ECO:0000256" key="9">
    <source>
        <dbReference type="ARBA" id="ARBA00022679"/>
    </source>
</evidence>
<comment type="catalytic activity">
    <reaction evidence="1 11">
        <text>AMP + diphosphate = 5-phospho-alpha-D-ribose 1-diphosphate + adenine</text>
        <dbReference type="Rhea" id="RHEA:16609"/>
        <dbReference type="ChEBI" id="CHEBI:16708"/>
        <dbReference type="ChEBI" id="CHEBI:33019"/>
        <dbReference type="ChEBI" id="CHEBI:58017"/>
        <dbReference type="ChEBI" id="CHEBI:456215"/>
        <dbReference type="EC" id="2.4.2.7"/>
    </reaction>
</comment>
<comment type="subcellular location">
    <subcellularLocation>
        <location evidence="3 11">Cytoplasm</location>
    </subcellularLocation>
</comment>
<dbReference type="AlphaFoldDB" id="A0A1I2TTQ9"/>
<feature type="domain" description="Phosphoribosyltransferase" evidence="13">
    <location>
        <begin position="45"/>
        <end position="167"/>
    </location>
</feature>
<dbReference type="InterPro" id="IPR000836">
    <property type="entry name" value="PRTase_dom"/>
</dbReference>
<evidence type="ECO:0000259" key="13">
    <source>
        <dbReference type="Pfam" id="PF00156"/>
    </source>
</evidence>
<dbReference type="STRING" id="185761.SAMN05660282_01603"/>
<comment type="similarity">
    <text evidence="5 11">Belongs to the purine/pyrimidine phosphoribosyltransferase family.</text>
</comment>
<evidence type="ECO:0000256" key="11">
    <source>
        <dbReference type="HAMAP-Rule" id="MF_00004"/>
    </source>
</evidence>
<reference evidence="14 15" key="1">
    <citation type="submission" date="2016-10" db="EMBL/GenBank/DDBJ databases">
        <authorList>
            <person name="de Groot N.N."/>
        </authorList>
    </citation>
    <scope>NUCLEOTIDE SEQUENCE [LARGE SCALE GENOMIC DNA]</scope>
    <source>
        <strain>J11</strain>
        <strain evidence="15">PG 39</strain>
    </source>
</reference>
<evidence type="ECO:0000256" key="7">
    <source>
        <dbReference type="ARBA" id="ARBA00022490"/>
    </source>
</evidence>
<evidence type="ECO:0000256" key="3">
    <source>
        <dbReference type="ARBA" id="ARBA00004496"/>
    </source>
</evidence>
<dbReference type="Pfam" id="PF00156">
    <property type="entry name" value="Pribosyltran"/>
    <property type="match status" value="1"/>
</dbReference>
<dbReference type="GO" id="GO:0016208">
    <property type="term" value="F:AMP binding"/>
    <property type="evidence" value="ECO:0007669"/>
    <property type="project" value="TreeGrafter"/>
</dbReference>
<evidence type="ECO:0000256" key="10">
    <source>
        <dbReference type="ARBA" id="ARBA00022726"/>
    </source>
</evidence>
<proteinExistence type="inferred from homology"/>
<dbReference type="CDD" id="cd06223">
    <property type="entry name" value="PRTases_typeI"/>
    <property type="match status" value="1"/>
</dbReference>
<evidence type="ECO:0000256" key="4">
    <source>
        <dbReference type="ARBA" id="ARBA00004659"/>
    </source>
</evidence>
<dbReference type="GO" id="GO:0005737">
    <property type="term" value="C:cytoplasm"/>
    <property type="evidence" value="ECO:0007669"/>
    <property type="project" value="UniProtKB-SubCell"/>
</dbReference>
<dbReference type="InterPro" id="IPR005764">
    <property type="entry name" value="Ade_phspho_trans"/>
</dbReference>
<comment type="pathway">
    <text evidence="4 11">Purine metabolism; AMP biosynthesis via salvage pathway; AMP from adenine: step 1/1.</text>
</comment>
<dbReference type="Proteomes" id="UP000199065">
    <property type="component" value="Unassembled WGS sequence"/>
</dbReference>
<dbReference type="Gene3D" id="3.40.50.2020">
    <property type="match status" value="1"/>
</dbReference>
<dbReference type="EC" id="2.4.2.7" evidence="6 11"/>
<comment type="function">
    <text evidence="2 11">Catalyzes a salvage reaction resulting in the formation of AMP, that is energically less costly than de novo synthesis.</text>
</comment>
<gene>
    <name evidence="11" type="primary">apt</name>
    <name evidence="14" type="ORF">SAMN05660282_01603</name>
</gene>
<evidence type="ECO:0000256" key="5">
    <source>
        <dbReference type="ARBA" id="ARBA00008391"/>
    </source>
</evidence>
<organism evidence="14 15">
    <name type="scientific">Corynebacterium spheniscorum</name>
    <dbReference type="NCBI Taxonomy" id="185761"/>
    <lineage>
        <taxon>Bacteria</taxon>
        <taxon>Bacillati</taxon>
        <taxon>Actinomycetota</taxon>
        <taxon>Actinomycetes</taxon>
        <taxon>Mycobacteriales</taxon>
        <taxon>Corynebacteriaceae</taxon>
        <taxon>Corynebacterium</taxon>
    </lineage>
</organism>
<sequence length="236" mass="24761">MPDSPQQFANPAFENAREALAKKIRLVPDFPAEGVLFEDLTPVLADAEAFHIVVDELAEACEELGADMIGGLDARGFLLGSAVAYRLGLGILAIRKRGKLPPPVHTQEYELEYGTAALEIPADAQDLRGRKIVLVDDVLATGGTLVAARDLVEKCGAQVTGFVVVLEVDGLGGRERLAKATPGHEHAPLVVINRDPQSDATEAAARAKPIEGTKPSEGAKPSDGATEAAEGAEVKA</sequence>
<evidence type="ECO:0000313" key="15">
    <source>
        <dbReference type="Proteomes" id="UP000199065"/>
    </source>
</evidence>
<accession>A0A1I2TTQ9</accession>
<dbReference type="NCBIfam" id="NF002636">
    <property type="entry name" value="PRK02304.1-5"/>
    <property type="match status" value="1"/>
</dbReference>
<dbReference type="FunFam" id="3.40.50.2020:FF:000021">
    <property type="entry name" value="Adenine phosphoribosyltransferase"/>
    <property type="match status" value="1"/>
</dbReference>
<dbReference type="GO" id="GO:0006166">
    <property type="term" value="P:purine ribonucleoside salvage"/>
    <property type="evidence" value="ECO:0007669"/>
    <property type="project" value="UniProtKB-KW"/>
</dbReference>
<keyword evidence="8 11" id="KW-0328">Glycosyltransferase</keyword>
<dbReference type="PANTHER" id="PTHR32315">
    <property type="entry name" value="ADENINE PHOSPHORIBOSYLTRANSFERASE"/>
    <property type="match status" value="1"/>
</dbReference>
<dbReference type="GO" id="GO:0003999">
    <property type="term" value="F:adenine phosphoribosyltransferase activity"/>
    <property type="evidence" value="ECO:0007669"/>
    <property type="project" value="UniProtKB-UniRule"/>
</dbReference>
<dbReference type="SUPFAM" id="SSF53271">
    <property type="entry name" value="PRTase-like"/>
    <property type="match status" value="1"/>
</dbReference>
<protein>
    <recommendedName>
        <fullName evidence="6 11">Adenine phosphoribosyltransferase</fullName>
        <shortName evidence="11">APRT</shortName>
        <ecNumber evidence="6 11">2.4.2.7</ecNumber>
    </recommendedName>
</protein>
<evidence type="ECO:0000256" key="12">
    <source>
        <dbReference type="SAM" id="MobiDB-lite"/>
    </source>
</evidence>
<dbReference type="OrthoDB" id="9803963at2"/>
<dbReference type="InterPro" id="IPR050054">
    <property type="entry name" value="UPRTase/APRTase"/>
</dbReference>
<evidence type="ECO:0000256" key="8">
    <source>
        <dbReference type="ARBA" id="ARBA00022676"/>
    </source>
</evidence>